<dbReference type="PROSITE" id="PS50893">
    <property type="entry name" value="ABC_TRANSPORTER_2"/>
    <property type="match status" value="2"/>
</dbReference>
<sequence>MSKPVLEITNLSKTYSISGTRALDGATLSFYSGEIASLLGENAAGKTTLMKTIVGIEKPNSGSMLFRGEKYLPTGPSYALEKGIGMVPQSLKVISQLTVFENLLLGLKMNLPGGTIKHFKEEIKKVMQRYRLQLPLDKKVELLSTGQRQKLEVLRILQNSPEIIIFDEPTTLISETEKEELFETFMKLKAEGKTVVFITHKLREAYSVSDRIYVIRSGVIIGRYRRDETSVEELHDLVSGEEISPDRLQLSSVGEAVLRVEDLSIEGSIQGEEAVKGTSFEARRGELLAISGVAGNGQEELLEGIFGMRKILSGRVLLDGKDVTNMPPRNLRKLGLAALPSDRDGTASCKTASIKDNLVIHKVTDGGWFVVNRRLDAFAIRLLSDFGVAYGSIFDPASSLSGGNLQKLLLSREISSEPRVLLLGEPFRGLDVKHLQILRTVLARIKEEMAVIVFTADLEEALRVGDRIIIMSEGRIVFNGVNRPGLSKHMIGKLILKATGERQ</sequence>
<dbReference type="PATRIC" id="fig|1236046.5.peg.316"/>
<evidence type="ECO:0000313" key="5">
    <source>
        <dbReference type="EMBL" id="KUK90036.1"/>
    </source>
</evidence>
<dbReference type="CDD" id="cd03215">
    <property type="entry name" value="ABC_Carb_Monos_II"/>
    <property type="match status" value="1"/>
</dbReference>
<dbReference type="Gene3D" id="3.40.50.300">
    <property type="entry name" value="P-loop containing nucleotide triphosphate hydrolases"/>
    <property type="match status" value="2"/>
</dbReference>
<keyword evidence="2" id="KW-0067">ATP-binding</keyword>
<dbReference type="PANTHER" id="PTHR43790">
    <property type="entry name" value="CARBOHYDRATE TRANSPORT ATP-BINDING PROTEIN MG119-RELATED"/>
    <property type="match status" value="1"/>
</dbReference>
<dbReference type="CDD" id="cd03216">
    <property type="entry name" value="ABC_Carb_Monos_I"/>
    <property type="match status" value="1"/>
</dbReference>
<dbReference type="GO" id="GO:0005524">
    <property type="term" value="F:ATP binding"/>
    <property type="evidence" value="ECO:0007669"/>
    <property type="project" value="UniProtKB-KW"/>
</dbReference>
<dbReference type="Proteomes" id="UP000055014">
    <property type="component" value="Unassembled WGS sequence"/>
</dbReference>
<dbReference type="AlphaFoldDB" id="A0A101I793"/>
<evidence type="ECO:0000256" key="1">
    <source>
        <dbReference type="ARBA" id="ARBA00022741"/>
    </source>
</evidence>
<dbReference type="PANTHER" id="PTHR43790:SF4">
    <property type="entry name" value="GUANOSINE IMPORT ATP-BINDING PROTEIN NUPO"/>
    <property type="match status" value="1"/>
</dbReference>
<evidence type="ECO:0000259" key="3">
    <source>
        <dbReference type="PROSITE" id="PS50893"/>
    </source>
</evidence>
<accession>A0A101I793</accession>
<reference evidence="6" key="2">
    <citation type="journal article" date="2015" name="MBio">
        <title>Genome-Resolved Metagenomic Analysis Reveals Roles for Candidate Phyla and Other Microbial Community Members in Biogeochemical Transformations in Oil Reservoirs.</title>
        <authorList>
            <person name="Hu P."/>
            <person name="Tom L."/>
            <person name="Singh A."/>
            <person name="Thomas B.C."/>
            <person name="Baker B.J."/>
            <person name="Piceno Y.M."/>
            <person name="Andersen G.L."/>
            <person name="Banfield J.F."/>
        </authorList>
    </citation>
    <scope>NUCLEOTIDE SEQUENCE [LARGE SCALE GENOMIC DNA]</scope>
</reference>
<dbReference type="InterPro" id="IPR050107">
    <property type="entry name" value="ABC_carbohydrate_import_ATPase"/>
</dbReference>
<gene>
    <name evidence="4" type="ORF">DIT26_08800</name>
    <name evidence="5" type="ORF">XE02_0732</name>
</gene>
<dbReference type="Proteomes" id="UP000264215">
    <property type="component" value="Unassembled WGS sequence"/>
</dbReference>
<dbReference type="InterPro" id="IPR027417">
    <property type="entry name" value="P-loop_NTPase"/>
</dbReference>
<dbReference type="SUPFAM" id="SSF52540">
    <property type="entry name" value="P-loop containing nucleoside triphosphate hydrolases"/>
    <property type="match status" value="2"/>
</dbReference>
<evidence type="ECO:0000313" key="7">
    <source>
        <dbReference type="Proteomes" id="UP000264215"/>
    </source>
</evidence>
<dbReference type="EMBL" id="DQBS01000196">
    <property type="protein sequence ID" value="HCO70650.1"/>
    <property type="molecule type" value="Genomic_DNA"/>
</dbReference>
<feature type="domain" description="ABC transporter" evidence="3">
    <location>
        <begin position="6"/>
        <end position="242"/>
    </location>
</feature>
<reference evidence="4 7" key="3">
    <citation type="journal article" date="2018" name="Nat. Biotechnol.">
        <title>A standardized bacterial taxonomy based on genome phylogeny substantially revises the tree of life.</title>
        <authorList>
            <person name="Parks D.H."/>
            <person name="Chuvochina M."/>
            <person name="Waite D.W."/>
            <person name="Rinke C."/>
            <person name="Skarshewski A."/>
            <person name="Chaumeil P.A."/>
            <person name="Hugenholtz P."/>
        </authorList>
    </citation>
    <scope>NUCLEOTIDE SEQUENCE [LARGE SCALE GENOMIC DNA]</scope>
    <source>
        <strain evidence="4">UBA9905</strain>
    </source>
</reference>
<organism evidence="5 6">
    <name type="scientific">Mesotoga infera</name>
    <dbReference type="NCBI Taxonomy" id="1236046"/>
    <lineage>
        <taxon>Bacteria</taxon>
        <taxon>Thermotogati</taxon>
        <taxon>Thermotogota</taxon>
        <taxon>Thermotogae</taxon>
        <taxon>Kosmotogales</taxon>
        <taxon>Kosmotogaceae</taxon>
        <taxon>Mesotoga</taxon>
    </lineage>
</organism>
<evidence type="ECO:0000313" key="6">
    <source>
        <dbReference type="Proteomes" id="UP000055014"/>
    </source>
</evidence>
<keyword evidence="1" id="KW-0547">Nucleotide-binding</keyword>
<proteinExistence type="predicted"/>
<reference evidence="5" key="1">
    <citation type="journal article" date="2015" name="MBio">
        <title>Genome-resolved metagenomic analysis reveals roles for candidate phyla and other microbial community members in biogeochemical transformations in oil reservoirs.</title>
        <authorList>
            <person name="Hu P."/>
            <person name="Tom L."/>
            <person name="Singh A."/>
            <person name="Thomas B.C."/>
            <person name="Baker B.J."/>
            <person name="Piceno Y.M."/>
            <person name="Andersen G.L."/>
            <person name="Banfield J.F."/>
        </authorList>
    </citation>
    <scope>NUCLEOTIDE SEQUENCE [LARGE SCALE GENOMIC DNA]</scope>
    <source>
        <strain evidence="5">46_70</strain>
    </source>
</reference>
<evidence type="ECO:0000313" key="4">
    <source>
        <dbReference type="EMBL" id="HCO70650.1"/>
    </source>
</evidence>
<dbReference type="InterPro" id="IPR003439">
    <property type="entry name" value="ABC_transporter-like_ATP-bd"/>
</dbReference>
<comment type="caution">
    <text evidence="5">The sequence shown here is derived from an EMBL/GenBank/DDBJ whole genome shotgun (WGS) entry which is preliminary data.</text>
</comment>
<dbReference type="GO" id="GO:0016887">
    <property type="term" value="F:ATP hydrolysis activity"/>
    <property type="evidence" value="ECO:0007669"/>
    <property type="project" value="InterPro"/>
</dbReference>
<dbReference type="InterPro" id="IPR017871">
    <property type="entry name" value="ABC_transporter-like_CS"/>
</dbReference>
<dbReference type="SMART" id="SM00382">
    <property type="entry name" value="AAA"/>
    <property type="match status" value="2"/>
</dbReference>
<dbReference type="InterPro" id="IPR003593">
    <property type="entry name" value="AAA+_ATPase"/>
</dbReference>
<dbReference type="EMBL" id="LGGW01000055">
    <property type="protein sequence ID" value="KUK90036.1"/>
    <property type="molecule type" value="Genomic_DNA"/>
</dbReference>
<feature type="domain" description="ABC transporter" evidence="3">
    <location>
        <begin position="258"/>
        <end position="498"/>
    </location>
</feature>
<dbReference type="Pfam" id="PF00005">
    <property type="entry name" value="ABC_tran"/>
    <property type="match status" value="2"/>
</dbReference>
<protein>
    <submittedName>
        <fullName evidence="4">ABC transporter</fullName>
    </submittedName>
    <submittedName>
        <fullName evidence="5">ATPase component of uncharacterized ABC-type transporter</fullName>
    </submittedName>
</protein>
<evidence type="ECO:0000256" key="2">
    <source>
        <dbReference type="ARBA" id="ARBA00022840"/>
    </source>
</evidence>
<name>A0A101I793_9BACT</name>
<dbReference type="PROSITE" id="PS00211">
    <property type="entry name" value="ABC_TRANSPORTER_1"/>
    <property type="match status" value="1"/>
</dbReference>